<evidence type="ECO:0000256" key="1">
    <source>
        <dbReference type="SAM" id="MobiDB-lite"/>
    </source>
</evidence>
<gene>
    <name evidence="2" type="ORF">L1049_019444</name>
</gene>
<keyword evidence="3" id="KW-1185">Reference proteome</keyword>
<protein>
    <submittedName>
        <fullName evidence="2">Uncharacterized protein</fullName>
    </submittedName>
</protein>
<dbReference type="EMBL" id="JBBPBK010000001">
    <property type="protein sequence ID" value="KAK9291496.1"/>
    <property type="molecule type" value="Genomic_DNA"/>
</dbReference>
<name>A0AAP0SBR2_LIQFO</name>
<organism evidence="2 3">
    <name type="scientific">Liquidambar formosana</name>
    <name type="common">Formosan gum</name>
    <dbReference type="NCBI Taxonomy" id="63359"/>
    <lineage>
        <taxon>Eukaryota</taxon>
        <taxon>Viridiplantae</taxon>
        <taxon>Streptophyta</taxon>
        <taxon>Embryophyta</taxon>
        <taxon>Tracheophyta</taxon>
        <taxon>Spermatophyta</taxon>
        <taxon>Magnoliopsida</taxon>
        <taxon>eudicotyledons</taxon>
        <taxon>Gunneridae</taxon>
        <taxon>Pentapetalae</taxon>
        <taxon>Saxifragales</taxon>
        <taxon>Altingiaceae</taxon>
        <taxon>Liquidambar</taxon>
    </lineage>
</organism>
<proteinExistence type="predicted"/>
<evidence type="ECO:0000313" key="2">
    <source>
        <dbReference type="EMBL" id="KAK9291496.1"/>
    </source>
</evidence>
<reference evidence="2 3" key="1">
    <citation type="journal article" date="2024" name="Plant J.">
        <title>Genome sequences and population genomics reveal climatic adaptation and genomic divergence between two closely related sweetgum species.</title>
        <authorList>
            <person name="Xu W.Q."/>
            <person name="Ren C.Q."/>
            <person name="Zhang X.Y."/>
            <person name="Comes H.P."/>
            <person name="Liu X.H."/>
            <person name="Li Y.G."/>
            <person name="Kettle C.J."/>
            <person name="Jalonen R."/>
            <person name="Gaisberger H."/>
            <person name="Ma Y.Z."/>
            <person name="Qiu Y.X."/>
        </authorList>
    </citation>
    <scope>NUCLEOTIDE SEQUENCE [LARGE SCALE GENOMIC DNA]</scope>
    <source>
        <strain evidence="2">Hangzhou</strain>
    </source>
</reference>
<feature type="compositionally biased region" description="Basic and acidic residues" evidence="1">
    <location>
        <begin position="27"/>
        <end position="65"/>
    </location>
</feature>
<feature type="region of interest" description="Disordered" evidence="1">
    <location>
        <begin position="1"/>
        <end position="159"/>
    </location>
</feature>
<accession>A0AAP0SBR2</accession>
<feature type="compositionally biased region" description="Low complexity" evidence="1">
    <location>
        <begin position="67"/>
        <end position="84"/>
    </location>
</feature>
<evidence type="ECO:0000313" key="3">
    <source>
        <dbReference type="Proteomes" id="UP001415857"/>
    </source>
</evidence>
<sequence>MGGCAGKPKDSEISPESLPTEAPASPKKVEAEAVAQEKYDGGETHEEEPLVDLSEPKHEGGEPETKTAPAEVVAQPQPVVTANPTVEPAEAVKNTEDNAAKAANDDTPAPTKEVQKVAGNTEAETKEVQKVAGTTEAETNKSDAAPSSEDKSDAPLVTV</sequence>
<dbReference type="AlphaFoldDB" id="A0AAP0SBR2"/>
<comment type="caution">
    <text evidence="2">The sequence shown here is derived from an EMBL/GenBank/DDBJ whole genome shotgun (WGS) entry which is preliminary data.</text>
</comment>
<dbReference type="Proteomes" id="UP001415857">
    <property type="component" value="Unassembled WGS sequence"/>
</dbReference>